<dbReference type="EMBL" id="KQ979820">
    <property type="protein sequence ID" value="KYN18945.1"/>
    <property type="molecule type" value="Genomic_DNA"/>
</dbReference>
<evidence type="ECO:0000313" key="5">
    <source>
        <dbReference type="EMBL" id="KYN18945.1"/>
    </source>
</evidence>
<keyword evidence="4" id="KW-0269">Exonuclease</keyword>
<evidence type="ECO:0000256" key="4">
    <source>
        <dbReference type="ARBA" id="ARBA00022839"/>
    </source>
</evidence>
<keyword evidence="2" id="KW-0255">Endonuclease</keyword>
<reference evidence="5 6" key="1">
    <citation type="submission" date="2015-09" db="EMBL/GenBank/DDBJ databases">
        <title>Trachymyrmex cornetzi WGS genome.</title>
        <authorList>
            <person name="Nygaard S."/>
            <person name="Hu H."/>
            <person name="Boomsma J."/>
            <person name="Zhang G."/>
        </authorList>
    </citation>
    <scope>NUCLEOTIDE SEQUENCE [LARGE SCALE GENOMIC DNA]</scope>
    <source>
        <strain evidence="5">Tcor2-1</strain>
        <tissue evidence="5">Whole body</tissue>
    </source>
</reference>
<dbReference type="PANTHER" id="PTHR39953:SF1">
    <property type="entry name" value="RE54151P"/>
    <property type="match status" value="1"/>
</dbReference>
<dbReference type="InterPro" id="IPR011335">
    <property type="entry name" value="Restrct_endonuc-II-like"/>
</dbReference>
<organism evidence="5 6">
    <name type="scientific">Trachymyrmex cornetzi</name>
    <dbReference type="NCBI Taxonomy" id="471704"/>
    <lineage>
        <taxon>Eukaryota</taxon>
        <taxon>Metazoa</taxon>
        <taxon>Ecdysozoa</taxon>
        <taxon>Arthropoda</taxon>
        <taxon>Hexapoda</taxon>
        <taxon>Insecta</taxon>
        <taxon>Pterygota</taxon>
        <taxon>Neoptera</taxon>
        <taxon>Endopterygota</taxon>
        <taxon>Hymenoptera</taxon>
        <taxon>Apocrita</taxon>
        <taxon>Aculeata</taxon>
        <taxon>Formicoidea</taxon>
        <taxon>Formicidae</taxon>
        <taxon>Myrmicinae</taxon>
        <taxon>Trachymyrmex</taxon>
    </lineage>
</organism>
<accession>A0A151J6P5</accession>
<keyword evidence="3" id="KW-0378">Hydrolase</keyword>
<proteinExistence type="predicted"/>
<evidence type="ECO:0000256" key="1">
    <source>
        <dbReference type="ARBA" id="ARBA00022722"/>
    </source>
</evidence>
<evidence type="ECO:0000313" key="6">
    <source>
        <dbReference type="Proteomes" id="UP000078492"/>
    </source>
</evidence>
<dbReference type="GO" id="GO:0006281">
    <property type="term" value="P:DNA repair"/>
    <property type="evidence" value="ECO:0007669"/>
    <property type="project" value="UniProtKB-ARBA"/>
</dbReference>
<dbReference type="SUPFAM" id="SSF52980">
    <property type="entry name" value="Restriction endonuclease-like"/>
    <property type="match status" value="1"/>
</dbReference>
<dbReference type="Gene3D" id="3.90.320.10">
    <property type="match status" value="1"/>
</dbReference>
<evidence type="ECO:0000256" key="2">
    <source>
        <dbReference type="ARBA" id="ARBA00022759"/>
    </source>
</evidence>
<dbReference type="AlphaFoldDB" id="A0A151J6P5"/>
<dbReference type="PANTHER" id="PTHR39953">
    <property type="entry name" value="RE54151P"/>
    <property type="match status" value="1"/>
</dbReference>
<protein>
    <recommendedName>
        <fullName evidence="7">YqaJ viral recombinase domain-containing protein</fullName>
    </recommendedName>
</protein>
<dbReference type="GO" id="GO:0004527">
    <property type="term" value="F:exonuclease activity"/>
    <property type="evidence" value="ECO:0007669"/>
    <property type="project" value="UniProtKB-KW"/>
</dbReference>
<evidence type="ECO:0000256" key="3">
    <source>
        <dbReference type="ARBA" id="ARBA00022801"/>
    </source>
</evidence>
<keyword evidence="6" id="KW-1185">Reference proteome</keyword>
<keyword evidence="1" id="KW-0540">Nuclease</keyword>
<name>A0A151J6P5_9HYME</name>
<gene>
    <name evidence="5" type="ORF">ALC57_08732</name>
</gene>
<dbReference type="InterPro" id="IPR011604">
    <property type="entry name" value="PDDEXK-like_dom_sf"/>
</dbReference>
<sequence length="347" mass="39901">RSSRESYGDEAIGYVCLKREQLTKTCILKCKVCPEHSKGYSVTLTVNEDEKILDVKCHDCAASSECYWRRSTLASIRASKKYIELNELKKTNMAEPSLPDNSLFRQNVLKIAEQKQLDSQLSRHNFVLKNHKLKCLSIHELLQNFYETVSSFADEFLEYASKVMSEDLCRMAEKCTRSQSDTCTWHELRYGRITASRIRVHEAVHCKTLDGSLVQQIIEVAKMTGLRFQDNGLFLLPQFPVLGASPDALGDDVIVEIKCPSILKTFEQFLPSGKINKKCKAQINMQIFACGKKRGLFCVADPNFEESKQVTLIWENYDEDFTNSIIENAVDFWKRYIFPKLYRHKSS</sequence>
<dbReference type="InterPro" id="IPR034720">
    <property type="entry name" value="Viral_alk_exo"/>
</dbReference>
<feature type="non-terminal residue" evidence="5">
    <location>
        <position position="1"/>
    </location>
</feature>
<dbReference type="Proteomes" id="UP000078492">
    <property type="component" value="Unassembled WGS sequence"/>
</dbReference>
<dbReference type="Pfam" id="PF01771">
    <property type="entry name" value="Viral_alk_exo"/>
    <property type="match status" value="1"/>
</dbReference>
<evidence type="ECO:0008006" key="7">
    <source>
        <dbReference type="Google" id="ProtNLM"/>
    </source>
</evidence>
<dbReference type="GO" id="GO:0004519">
    <property type="term" value="F:endonuclease activity"/>
    <property type="evidence" value="ECO:0007669"/>
    <property type="project" value="UniProtKB-KW"/>
</dbReference>